<evidence type="ECO:0000256" key="2">
    <source>
        <dbReference type="ARBA" id="ARBA00022448"/>
    </source>
</evidence>
<feature type="transmembrane region" description="Helical" evidence="9">
    <location>
        <begin position="239"/>
        <end position="258"/>
    </location>
</feature>
<evidence type="ECO:0000256" key="6">
    <source>
        <dbReference type="ARBA" id="ARBA00023065"/>
    </source>
</evidence>
<reference evidence="10" key="1">
    <citation type="journal article" date="2016" name="BMC Biol.">
        <title>Parallel evolution of highly conserved plastid genome architecture in red seaweeds and seed plants.</title>
        <authorList>
            <person name="Lee J."/>
            <person name="Cho C.H."/>
            <person name="Park S.I."/>
            <person name="Choi J.W."/>
            <person name="Song H.S."/>
            <person name="West J.A."/>
            <person name="Bhattacharya D."/>
            <person name="Yoon H.S."/>
        </authorList>
    </citation>
    <scope>NUCLEOTIDE SEQUENCE</scope>
</reference>
<keyword evidence="7 9" id="KW-0472">Membrane</keyword>
<dbReference type="Pfam" id="PF03040">
    <property type="entry name" value="CemA"/>
    <property type="match status" value="1"/>
</dbReference>
<evidence type="ECO:0000256" key="7">
    <source>
        <dbReference type="ARBA" id="ARBA00023136"/>
    </source>
</evidence>
<dbReference type="PANTHER" id="PTHR33650:SF2">
    <property type="entry name" value="CHLOROPLAST ENVELOPE MEMBRANE PROTEIN"/>
    <property type="match status" value="1"/>
</dbReference>
<keyword evidence="2" id="KW-0813">Transport</keyword>
<evidence type="ECO:0000256" key="1">
    <source>
        <dbReference type="ARBA" id="ARBA00004141"/>
    </source>
</evidence>
<evidence type="ECO:0000256" key="9">
    <source>
        <dbReference type="SAM" id="Phobius"/>
    </source>
</evidence>
<dbReference type="AlphaFoldDB" id="A0A1C9CBK0"/>
<dbReference type="EMBL" id="KX284716">
    <property type="protein sequence ID" value="AOM65747.1"/>
    <property type="molecule type" value="Genomic_DNA"/>
</dbReference>
<dbReference type="PANTHER" id="PTHR33650">
    <property type="entry name" value="CHLOROPLAST ENVELOPE MEMBRANE PROTEIN-RELATED"/>
    <property type="match status" value="1"/>
</dbReference>
<sequence>MKNWNLKRTNVSAFQKFGPIPRSITKTFKKFQQELNPKGESEIIEEFQLSKYQTIVSIKYITIFILTPIIVNQVIGTLVLGPCINHFWTQNHAEIFLNSSQEERAFAELQRFEEKLRFDILIDQLPELSDSIIRSKVKLKALDLAKVYATESSNALKNTFADIISIIVFVILVFTKQKQVSTLVCFIQNLVYKLSDTAKAFLIILVMDIFVGFHSSHGWEVVVGIILRHFGLTEDRDFIFVFISTVPVVLDAFFKYWIFRYLNRISPSAVATYKNMNE</sequence>
<comment type="similarity">
    <text evidence="8">Belongs to the CemA family.</text>
</comment>
<gene>
    <name evidence="10" type="primary">cemA</name>
    <name evidence="10" type="ORF">Apop_057</name>
</gene>
<keyword evidence="6" id="KW-0406">Ion transport</keyword>
<dbReference type="InterPro" id="IPR004282">
    <property type="entry name" value="CemA"/>
</dbReference>
<feature type="transmembrane region" description="Helical" evidence="9">
    <location>
        <begin position="155"/>
        <end position="174"/>
    </location>
</feature>
<dbReference type="RefSeq" id="YP_009296607.1">
    <property type="nucleotide sequence ID" value="NC_031172.1"/>
</dbReference>
<accession>A0A1C9CBK0</accession>
<keyword evidence="5 9" id="KW-1133">Transmembrane helix</keyword>
<evidence type="ECO:0000256" key="5">
    <source>
        <dbReference type="ARBA" id="ARBA00022989"/>
    </source>
</evidence>
<dbReference type="GO" id="GO:1902600">
    <property type="term" value="P:proton transmembrane transport"/>
    <property type="evidence" value="ECO:0007669"/>
    <property type="project" value="UniProtKB-KW"/>
</dbReference>
<dbReference type="HAMAP" id="MF_01308">
    <property type="entry name" value="CemA_PxcA"/>
    <property type="match status" value="1"/>
</dbReference>
<name>A0A1C9CBK0_9FLOR</name>
<dbReference type="GeneID" id="29072983"/>
<feature type="transmembrane region" description="Helical" evidence="9">
    <location>
        <begin position="60"/>
        <end position="80"/>
    </location>
</feature>
<keyword evidence="3 9" id="KW-0812">Transmembrane</keyword>
<evidence type="ECO:0000256" key="3">
    <source>
        <dbReference type="ARBA" id="ARBA00022692"/>
    </source>
</evidence>
<comment type="subcellular location">
    <subcellularLocation>
        <location evidence="1">Membrane</location>
        <topology evidence="1">Multi-pass membrane protein</topology>
    </subcellularLocation>
</comment>
<organism evidence="10">
    <name type="scientific">Apophlaea sinclairii</name>
    <dbReference type="NCBI Taxonomy" id="212746"/>
    <lineage>
        <taxon>Eukaryota</taxon>
        <taxon>Rhodophyta</taxon>
        <taxon>Florideophyceae</taxon>
        <taxon>Hildenbrandiophycidae</taxon>
        <taxon>Hildenbrandiales</taxon>
        <taxon>Hildenbrandiaceae</taxon>
        <taxon>Apophlaea</taxon>
    </lineage>
</organism>
<evidence type="ECO:0000256" key="4">
    <source>
        <dbReference type="ARBA" id="ARBA00022781"/>
    </source>
</evidence>
<proteinExistence type="inferred from homology"/>
<feature type="transmembrane region" description="Helical" evidence="9">
    <location>
        <begin position="200"/>
        <end position="219"/>
    </location>
</feature>
<keyword evidence="4" id="KW-0375">Hydrogen ion transport</keyword>
<evidence type="ECO:0000256" key="8">
    <source>
        <dbReference type="ARBA" id="ARBA00043980"/>
    </source>
</evidence>
<evidence type="ECO:0000313" key="10">
    <source>
        <dbReference type="EMBL" id="AOM65747.1"/>
    </source>
</evidence>
<protein>
    <submittedName>
        <fullName evidence="10">Chloroplast envelope membrane protein</fullName>
    </submittedName>
</protein>
<dbReference type="GO" id="GO:0016020">
    <property type="term" value="C:membrane"/>
    <property type="evidence" value="ECO:0007669"/>
    <property type="project" value="UniProtKB-SubCell"/>
</dbReference>
<keyword evidence="10" id="KW-0934">Plastid</keyword>
<geneLocation type="plastid" evidence="10"/>